<sequence length="59" mass="6369">MAIGSAIERSGTISVYDERGVLLFSRSGALLGYTPSTLTIRQGSETKTFDARGVLKFSR</sequence>
<evidence type="ECO:0000313" key="2">
    <source>
        <dbReference type="Proteomes" id="UP000571950"/>
    </source>
</evidence>
<name>A0A7W6BPV4_9SPHN</name>
<accession>A0A7W6BPV4</accession>
<organism evidence="1 2">
    <name type="scientific">Sphingobium jiangsuense</name>
    <dbReference type="NCBI Taxonomy" id="870476"/>
    <lineage>
        <taxon>Bacteria</taxon>
        <taxon>Pseudomonadati</taxon>
        <taxon>Pseudomonadota</taxon>
        <taxon>Alphaproteobacteria</taxon>
        <taxon>Sphingomonadales</taxon>
        <taxon>Sphingomonadaceae</taxon>
        <taxon>Sphingobium</taxon>
    </lineage>
</organism>
<protein>
    <submittedName>
        <fullName evidence="1">Uncharacterized protein</fullName>
    </submittedName>
</protein>
<comment type="caution">
    <text evidence="1">The sequence shown here is derived from an EMBL/GenBank/DDBJ whole genome shotgun (WGS) entry which is preliminary data.</text>
</comment>
<reference evidence="1 2" key="1">
    <citation type="submission" date="2020-08" db="EMBL/GenBank/DDBJ databases">
        <title>Genomic Encyclopedia of Type Strains, Phase IV (KMG-IV): sequencing the most valuable type-strain genomes for metagenomic binning, comparative biology and taxonomic classification.</title>
        <authorList>
            <person name="Goeker M."/>
        </authorList>
    </citation>
    <scope>NUCLEOTIDE SEQUENCE [LARGE SCALE GENOMIC DNA]</scope>
    <source>
        <strain evidence="1 2">DSM 26189</strain>
    </source>
</reference>
<dbReference type="RefSeq" id="WP_188074065.1">
    <property type="nucleotide sequence ID" value="NZ_BSPS01000173.1"/>
</dbReference>
<dbReference type="AlphaFoldDB" id="A0A7W6BPV4"/>
<proteinExistence type="predicted"/>
<gene>
    <name evidence="1" type="ORF">GGR43_004692</name>
</gene>
<evidence type="ECO:0000313" key="1">
    <source>
        <dbReference type="EMBL" id="MBB3928941.1"/>
    </source>
</evidence>
<dbReference type="EMBL" id="JACIDT010000051">
    <property type="protein sequence ID" value="MBB3928941.1"/>
    <property type="molecule type" value="Genomic_DNA"/>
</dbReference>
<keyword evidence="2" id="KW-1185">Reference proteome</keyword>
<dbReference type="Proteomes" id="UP000571950">
    <property type="component" value="Unassembled WGS sequence"/>
</dbReference>